<dbReference type="EMBL" id="CP048209">
    <property type="protein sequence ID" value="QHT60331.1"/>
    <property type="molecule type" value="Genomic_DNA"/>
</dbReference>
<dbReference type="AlphaFoldDB" id="A0A6C0FXX1"/>
<evidence type="ECO:0000256" key="1">
    <source>
        <dbReference type="SAM" id="Coils"/>
    </source>
</evidence>
<dbReference type="KEGG" id="plyc:GXP70_10515"/>
<evidence type="ECO:0000313" key="3">
    <source>
        <dbReference type="Proteomes" id="UP000476064"/>
    </source>
</evidence>
<feature type="coiled-coil region" evidence="1">
    <location>
        <begin position="139"/>
        <end position="183"/>
    </location>
</feature>
<keyword evidence="3" id="KW-1185">Reference proteome</keyword>
<name>A0A6C0FXX1_9BACL</name>
<keyword evidence="1" id="KW-0175">Coiled coil</keyword>
<sequence length="364" mass="40949">MQGTKRRWAVSFAVAVLAGWLTIYPALAEPAKPAVPQDEEIRSVLEKSLSVVEIDKEIARIQEEQAGVQAKLSASRTELAKQEEAIDRKREDAGKVLRAYYTGERDILLNALLSARNLSGLLTIIDYFDYIFSNDKQTLNDYSKQYKTLQRGIASLNAQSAQLDEVETRLRTQRDRVAGLQDEVDTTLNGRSDADKLRALIDDYNDYWQKVGLVEVNRYFKALSKAMGKIPNWVEKDKDMLKIDGFNYTLTIPAGKLNEFLRGQDAIFNNFAFAFQQGNVVITGKNDSLEVELTGHYTLEKNGAILFHVDELIFNGLALPDTTRKQLERQFDLGFNPSEIVSFVKAKSVAVEDGSLIIGLSIHF</sequence>
<gene>
    <name evidence="2" type="ORF">GXP70_10515</name>
</gene>
<protein>
    <recommendedName>
        <fullName evidence="4">N-terminal domain of peptidoglycan hydrolase CwlO-containing protein</fullName>
    </recommendedName>
</protein>
<evidence type="ECO:0000313" key="2">
    <source>
        <dbReference type="EMBL" id="QHT60331.1"/>
    </source>
</evidence>
<reference evidence="2 3" key="1">
    <citation type="submission" date="2020-01" db="EMBL/GenBank/DDBJ databases">
        <title>Paenibacillus sp. nov., isolated from tomato rhizosphere.</title>
        <authorList>
            <person name="Weon H.-Y."/>
            <person name="Lee S.A."/>
        </authorList>
    </citation>
    <scope>NUCLEOTIDE SEQUENCE [LARGE SCALE GENOMIC DNA]</scope>
    <source>
        <strain evidence="2 3">12200R-189</strain>
    </source>
</reference>
<evidence type="ECO:0008006" key="4">
    <source>
        <dbReference type="Google" id="ProtNLM"/>
    </source>
</evidence>
<dbReference type="RefSeq" id="WP_162356464.1">
    <property type="nucleotide sequence ID" value="NZ_CP048209.1"/>
</dbReference>
<dbReference type="Proteomes" id="UP000476064">
    <property type="component" value="Chromosome"/>
</dbReference>
<dbReference type="Gene3D" id="6.10.250.3150">
    <property type="match status" value="1"/>
</dbReference>
<proteinExistence type="predicted"/>
<accession>A0A6C0FXX1</accession>
<organism evidence="2 3">
    <name type="scientific">Paenibacillus lycopersici</name>
    <dbReference type="NCBI Taxonomy" id="2704462"/>
    <lineage>
        <taxon>Bacteria</taxon>
        <taxon>Bacillati</taxon>
        <taxon>Bacillota</taxon>
        <taxon>Bacilli</taxon>
        <taxon>Bacillales</taxon>
        <taxon>Paenibacillaceae</taxon>
        <taxon>Paenibacillus</taxon>
    </lineage>
</organism>